<dbReference type="EMBL" id="CP032382">
    <property type="protein sequence ID" value="AYB29474.1"/>
    <property type="molecule type" value="Genomic_DNA"/>
</dbReference>
<gene>
    <name evidence="1" type="ORF">D4L85_02245</name>
</gene>
<organism evidence="1 2">
    <name type="scientific">Chryseolinea soli</name>
    <dbReference type="NCBI Taxonomy" id="2321403"/>
    <lineage>
        <taxon>Bacteria</taxon>
        <taxon>Pseudomonadati</taxon>
        <taxon>Bacteroidota</taxon>
        <taxon>Cytophagia</taxon>
        <taxon>Cytophagales</taxon>
        <taxon>Fulvivirgaceae</taxon>
        <taxon>Chryseolinea</taxon>
    </lineage>
</organism>
<accession>A0A385SEV9</accession>
<dbReference type="KEGG" id="chk:D4L85_02245"/>
<protein>
    <submittedName>
        <fullName evidence="1">Uncharacterized protein</fullName>
    </submittedName>
</protein>
<evidence type="ECO:0000313" key="2">
    <source>
        <dbReference type="Proteomes" id="UP000266183"/>
    </source>
</evidence>
<name>A0A385SEV9_9BACT</name>
<keyword evidence="2" id="KW-1185">Reference proteome</keyword>
<proteinExistence type="predicted"/>
<dbReference type="Proteomes" id="UP000266183">
    <property type="component" value="Chromosome"/>
</dbReference>
<dbReference type="AlphaFoldDB" id="A0A385SEV9"/>
<sequence>MPHMLVKRLNFLGKVRKVWGLSGVGLGVIPYKVFRRFAFAKAWRAGAKDGILNKSAFWALYR</sequence>
<reference evidence="2" key="1">
    <citation type="submission" date="2018-09" db="EMBL/GenBank/DDBJ databases">
        <title>Chryseolinea sp. KIS68-18 isolated from soil.</title>
        <authorList>
            <person name="Weon H.-Y."/>
            <person name="Kwon S.-W."/>
            <person name="Lee S.A."/>
        </authorList>
    </citation>
    <scope>NUCLEOTIDE SEQUENCE [LARGE SCALE GENOMIC DNA]</scope>
    <source>
        <strain evidence="2">KIS68-18</strain>
    </source>
</reference>
<evidence type="ECO:0000313" key="1">
    <source>
        <dbReference type="EMBL" id="AYB29474.1"/>
    </source>
</evidence>